<reference evidence="7 8" key="1">
    <citation type="journal article" date="2013" name="BMC Genomics">
        <title>Genomics-driven discovery of the pneumocandin biosynthetic gene cluster in the fungus Glarea lozoyensis.</title>
        <authorList>
            <person name="Chen L."/>
            <person name="Yue Q."/>
            <person name="Zhang X."/>
            <person name="Xiang M."/>
            <person name="Wang C."/>
            <person name="Li S."/>
            <person name="Che Y."/>
            <person name="Ortiz-Lopez F.J."/>
            <person name="Bills G.F."/>
            <person name="Liu X."/>
            <person name="An Z."/>
        </authorList>
    </citation>
    <scope>NUCLEOTIDE SEQUENCE [LARGE SCALE GENOMIC DNA]</scope>
    <source>
        <strain evidence="8">ATCC 20868 / MF5171</strain>
    </source>
</reference>
<keyword evidence="3 6" id="KW-1133">Transmembrane helix</keyword>
<dbReference type="RefSeq" id="XP_008083963.1">
    <property type="nucleotide sequence ID" value="XM_008085772.1"/>
</dbReference>
<protein>
    <submittedName>
        <fullName evidence="7">Magnesium transport protein CorA, transmembrane region</fullName>
    </submittedName>
</protein>
<feature type="transmembrane region" description="Helical" evidence="6">
    <location>
        <begin position="460"/>
        <end position="484"/>
    </location>
</feature>
<keyword evidence="4 6" id="KW-0472">Membrane</keyword>
<dbReference type="SUPFAM" id="SSF144083">
    <property type="entry name" value="Magnesium transport protein CorA, transmembrane region"/>
    <property type="match status" value="1"/>
</dbReference>
<dbReference type="GeneID" id="19460072"/>
<accession>S3CY36</accession>
<dbReference type="EMBL" id="KE145367">
    <property type="protein sequence ID" value="EPE29854.1"/>
    <property type="molecule type" value="Genomic_DNA"/>
</dbReference>
<dbReference type="InterPro" id="IPR036188">
    <property type="entry name" value="FAD/NAD-bd_sf"/>
</dbReference>
<dbReference type="Pfam" id="PF01544">
    <property type="entry name" value="CorA"/>
    <property type="match status" value="1"/>
</dbReference>
<evidence type="ECO:0000256" key="4">
    <source>
        <dbReference type="ARBA" id="ARBA00023136"/>
    </source>
</evidence>
<dbReference type="HOGENOM" id="CLU_472554_0_0_1"/>
<sequence>MDHSKSVVDIEAGPSVGTGEPINMRYEPTTDRPASDYPYTLKICALAREDPSNFHRYKTLAIKMRDELKITLPQNLKISDSTLDFVNLVNGFFSRRGYLICADETFVADVKKGTITNSALWDPDSGDGSWSQTLVYIPTDTDTRLIHVALSESKQTAFVPGDAPSIDFIPMIGGEVLINKNIITWASMPSAELIETLGFAYNIPPLFFTQMISTVEEHLITGECKRVELNREYKTTTNCDIGTLVLGFDSASSEDMAPRVWIYFLPKAVSNEDCPIIIVFSRPSGWPLHHTHDPNIQEDPHSLLKISEKIGGKEAADTDQNPIEILIPFLDSLTSFFRWKVSEMDDDHKKWLVLVRRLSTAEMSKFDHDLLQRWLVFRAFLEDFCLILDKIEDFFDDLETKKVVSERSTAPKMTRSIKVQQKLLARGRSLEAMVRDTIQLNIGGVALQESRRSIQQANSVGRISVLAFIFLPLSLVTSIFGMNISEVTGSGASWRAFFATSIIFGGLMVLLCSIIWRKSRVVRWILSVLRRLRRFSRRKFRALFEAFIVREPLVVKALLNWRHDPNRSKLQQRKIQWMILKYAAPARQGSGAGQAIDDAMILETVFGKVRDPQKLDAALRAYDKACRPRTQKIVESSKITGILICERGAEVG</sequence>
<dbReference type="GO" id="GO:0016020">
    <property type="term" value="C:membrane"/>
    <property type="evidence" value="ECO:0007669"/>
    <property type="project" value="UniProtKB-SubCell"/>
</dbReference>
<evidence type="ECO:0000313" key="7">
    <source>
        <dbReference type="EMBL" id="EPE29854.1"/>
    </source>
</evidence>
<dbReference type="GO" id="GO:0046873">
    <property type="term" value="F:metal ion transmembrane transporter activity"/>
    <property type="evidence" value="ECO:0007669"/>
    <property type="project" value="InterPro"/>
</dbReference>
<dbReference type="Gene3D" id="3.50.50.60">
    <property type="entry name" value="FAD/NAD(P)-binding domain"/>
    <property type="match status" value="1"/>
</dbReference>
<dbReference type="AlphaFoldDB" id="S3CY36"/>
<gene>
    <name evidence="7" type="ORF">GLAREA_01014</name>
</gene>
<name>S3CY36_GLAL2</name>
<feature type="region of interest" description="Disordered" evidence="5">
    <location>
        <begin position="1"/>
        <end position="31"/>
    </location>
</feature>
<dbReference type="Proteomes" id="UP000016922">
    <property type="component" value="Unassembled WGS sequence"/>
</dbReference>
<dbReference type="InterPro" id="IPR002523">
    <property type="entry name" value="MgTranspt_CorA/ZnTranspt_ZntB"/>
</dbReference>
<dbReference type="Gene3D" id="1.20.58.340">
    <property type="entry name" value="Magnesium transport protein CorA, transmembrane region"/>
    <property type="match status" value="1"/>
</dbReference>
<proteinExistence type="predicted"/>
<dbReference type="InterPro" id="IPR045863">
    <property type="entry name" value="CorA_TM1_TM2"/>
</dbReference>
<dbReference type="OrthoDB" id="3231000at2759"/>
<evidence type="ECO:0000256" key="3">
    <source>
        <dbReference type="ARBA" id="ARBA00022989"/>
    </source>
</evidence>
<organism evidence="7 8">
    <name type="scientific">Glarea lozoyensis (strain ATCC 20868 / MF5171)</name>
    <dbReference type="NCBI Taxonomy" id="1116229"/>
    <lineage>
        <taxon>Eukaryota</taxon>
        <taxon>Fungi</taxon>
        <taxon>Dikarya</taxon>
        <taxon>Ascomycota</taxon>
        <taxon>Pezizomycotina</taxon>
        <taxon>Leotiomycetes</taxon>
        <taxon>Helotiales</taxon>
        <taxon>Helotiaceae</taxon>
        <taxon>Glarea</taxon>
    </lineage>
</organism>
<evidence type="ECO:0000313" key="8">
    <source>
        <dbReference type="Proteomes" id="UP000016922"/>
    </source>
</evidence>
<keyword evidence="8" id="KW-1185">Reference proteome</keyword>
<evidence type="ECO:0000256" key="1">
    <source>
        <dbReference type="ARBA" id="ARBA00004141"/>
    </source>
</evidence>
<evidence type="ECO:0000256" key="6">
    <source>
        <dbReference type="SAM" id="Phobius"/>
    </source>
</evidence>
<dbReference type="KEGG" id="glz:GLAREA_01014"/>
<comment type="subcellular location">
    <subcellularLocation>
        <location evidence="1">Membrane</location>
        <topology evidence="1">Multi-pass membrane protein</topology>
    </subcellularLocation>
</comment>
<feature type="transmembrane region" description="Helical" evidence="6">
    <location>
        <begin position="496"/>
        <end position="516"/>
    </location>
</feature>
<evidence type="ECO:0000256" key="2">
    <source>
        <dbReference type="ARBA" id="ARBA00022692"/>
    </source>
</evidence>
<keyword evidence="2 6" id="KW-0812">Transmembrane</keyword>
<evidence type="ECO:0000256" key="5">
    <source>
        <dbReference type="SAM" id="MobiDB-lite"/>
    </source>
</evidence>